<evidence type="ECO:0000313" key="3">
    <source>
        <dbReference type="Proteomes" id="UP000007174"/>
    </source>
</evidence>
<keyword evidence="1" id="KW-0812">Transmembrane</keyword>
<name>H1W4P0_COLHI</name>
<protein>
    <submittedName>
        <fullName evidence="2">Uncharacterized protein</fullName>
    </submittedName>
</protein>
<organism evidence="2 3">
    <name type="scientific">Colletotrichum higginsianum (strain IMI 349063)</name>
    <name type="common">Crucifer anthracnose fungus</name>
    <dbReference type="NCBI Taxonomy" id="759273"/>
    <lineage>
        <taxon>Eukaryota</taxon>
        <taxon>Fungi</taxon>
        <taxon>Dikarya</taxon>
        <taxon>Ascomycota</taxon>
        <taxon>Pezizomycotina</taxon>
        <taxon>Sordariomycetes</taxon>
        <taxon>Hypocreomycetidae</taxon>
        <taxon>Glomerellales</taxon>
        <taxon>Glomerellaceae</taxon>
        <taxon>Colletotrichum</taxon>
        <taxon>Colletotrichum destructivum species complex</taxon>
    </lineage>
</organism>
<dbReference type="AlphaFoldDB" id="H1W4P0"/>
<feature type="transmembrane region" description="Helical" evidence="1">
    <location>
        <begin position="12"/>
        <end position="32"/>
    </location>
</feature>
<keyword evidence="1" id="KW-1133">Transmembrane helix</keyword>
<evidence type="ECO:0000313" key="2">
    <source>
        <dbReference type="EMBL" id="CCF47453.1"/>
    </source>
</evidence>
<sequence length="168" mass="19220">MYPVGYRKQNTMGFFLQLSFIYFKYSTFYTFIDPSYSPSPWTCDGGIRSAHRPDQSRPHSQPFRRPFVDPLRSCTPLSPPNHNALYRSPHVTDGRVYRPMDLEIIGGMSRLGGISRFIPSRRCIIRWCTTNPARPSAAQEASAWQDGCRVYDMLKVYVVGPSSSTLRV</sequence>
<dbReference type="HOGENOM" id="CLU_1586369_0_0_1"/>
<reference evidence="3" key="1">
    <citation type="journal article" date="2012" name="Nat. Genet.">
        <title>Lifestyle transitions in plant pathogenic Colletotrichum fungi deciphered by genome and transcriptome analyses.</title>
        <authorList>
            <person name="O'Connell R.J."/>
            <person name="Thon M.R."/>
            <person name="Hacquard S."/>
            <person name="Amyotte S.G."/>
            <person name="Kleemann J."/>
            <person name="Torres M.F."/>
            <person name="Damm U."/>
            <person name="Buiate E.A."/>
            <person name="Epstein L."/>
            <person name="Alkan N."/>
            <person name="Altmueller J."/>
            <person name="Alvarado-Balderrama L."/>
            <person name="Bauser C.A."/>
            <person name="Becker C."/>
            <person name="Birren B.W."/>
            <person name="Chen Z."/>
            <person name="Choi J."/>
            <person name="Crouch J.A."/>
            <person name="Duvick J.P."/>
            <person name="Farman M.A."/>
            <person name="Gan P."/>
            <person name="Heiman D."/>
            <person name="Henrissat B."/>
            <person name="Howard R.J."/>
            <person name="Kabbage M."/>
            <person name="Koch C."/>
            <person name="Kracher B."/>
            <person name="Kubo Y."/>
            <person name="Law A.D."/>
            <person name="Lebrun M.-H."/>
            <person name="Lee Y.-H."/>
            <person name="Miyara I."/>
            <person name="Moore N."/>
            <person name="Neumann U."/>
            <person name="Nordstroem K."/>
            <person name="Panaccione D.G."/>
            <person name="Panstruga R."/>
            <person name="Place M."/>
            <person name="Proctor R.H."/>
            <person name="Prusky D."/>
            <person name="Rech G."/>
            <person name="Reinhardt R."/>
            <person name="Rollins J.A."/>
            <person name="Rounsley S."/>
            <person name="Schardl C.L."/>
            <person name="Schwartz D.C."/>
            <person name="Shenoy N."/>
            <person name="Shirasu K."/>
            <person name="Sikhakolli U.R."/>
            <person name="Stueber K."/>
            <person name="Sukno S.A."/>
            <person name="Sweigard J.A."/>
            <person name="Takano Y."/>
            <person name="Takahara H."/>
            <person name="Trail F."/>
            <person name="van der Does H.C."/>
            <person name="Voll L.M."/>
            <person name="Will I."/>
            <person name="Young S."/>
            <person name="Zeng Q."/>
            <person name="Zhang J."/>
            <person name="Zhou S."/>
            <person name="Dickman M.B."/>
            <person name="Schulze-Lefert P."/>
            <person name="Ver Loren van Themaat E."/>
            <person name="Ma L.-J."/>
            <person name="Vaillancourt L.J."/>
        </authorList>
    </citation>
    <scope>NUCLEOTIDE SEQUENCE [LARGE SCALE GENOMIC DNA]</scope>
    <source>
        <strain evidence="3">IMI 349063</strain>
    </source>
</reference>
<gene>
    <name evidence="2" type="ORF">CH063_15837</name>
</gene>
<dbReference type="EMBL" id="CACQ02009737">
    <property type="protein sequence ID" value="CCF47453.1"/>
    <property type="molecule type" value="Genomic_DNA"/>
</dbReference>
<proteinExistence type="predicted"/>
<evidence type="ECO:0000256" key="1">
    <source>
        <dbReference type="SAM" id="Phobius"/>
    </source>
</evidence>
<accession>H1W4P0</accession>
<dbReference type="Proteomes" id="UP000007174">
    <property type="component" value="Unassembled WGS sequence"/>
</dbReference>
<keyword evidence="1" id="KW-0472">Membrane</keyword>